<dbReference type="InterPro" id="IPR019425">
    <property type="entry name" value="7TM_GPCR_serpentine_rcpt_Srt"/>
</dbReference>
<accession>A0AAV5VTS2</accession>
<keyword evidence="1" id="KW-1133">Transmembrane helix</keyword>
<dbReference type="Proteomes" id="UP001432322">
    <property type="component" value="Unassembled WGS sequence"/>
</dbReference>
<sequence length="147" mass="16348">LLYIPCAAAMFIERAKGCYKVRQNISFHLMLWLSLVDMTALAILGISHGILFLQGAVYCTAPIYNFVTGCITMGTWCGASIGSLMLGVNRICAFLGVARWLQHSTWLLIGVSTVYTSYFSLFTPPVKIFIEFKVTEIHSIINSSHFI</sequence>
<keyword evidence="1" id="KW-0812">Transmembrane</keyword>
<gene>
    <name evidence="2" type="ORF">PFISCL1PPCAC_14207</name>
</gene>
<dbReference type="EMBL" id="BTSY01000004">
    <property type="protein sequence ID" value="GMT22910.1"/>
    <property type="molecule type" value="Genomic_DNA"/>
</dbReference>
<evidence type="ECO:0008006" key="4">
    <source>
        <dbReference type="Google" id="ProtNLM"/>
    </source>
</evidence>
<dbReference type="Pfam" id="PF10321">
    <property type="entry name" value="7TM_GPCR_Srt"/>
    <property type="match status" value="1"/>
</dbReference>
<reference evidence="2" key="1">
    <citation type="submission" date="2023-10" db="EMBL/GenBank/DDBJ databases">
        <title>Genome assembly of Pristionchus species.</title>
        <authorList>
            <person name="Yoshida K."/>
            <person name="Sommer R.J."/>
        </authorList>
    </citation>
    <scope>NUCLEOTIDE SEQUENCE</scope>
    <source>
        <strain evidence="2">RS5133</strain>
    </source>
</reference>
<feature type="non-terminal residue" evidence="2">
    <location>
        <position position="1"/>
    </location>
</feature>
<evidence type="ECO:0000313" key="3">
    <source>
        <dbReference type="Proteomes" id="UP001432322"/>
    </source>
</evidence>
<dbReference type="PANTHER" id="PTHR23021">
    <property type="entry name" value="SERPENTINE RECEPTOR, CLASS T"/>
    <property type="match status" value="1"/>
</dbReference>
<comment type="caution">
    <text evidence="2">The sequence shown here is derived from an EMBL/GenBank/DDBJ whole genome shotgun (WGS) entry which is preliminary data.</text>
</comment>
<name>A0AAV5VTS2_9BILA</name>
<feature type="transmembrane region" description="Helical" evidence="1">
    <location>
        <begin position="63"/>
        <end position="88"/>
    </location>
</feature>
<dbReference type="PANTHER" id="PTHR23021:SF11">
    <property type="entry name" value="SERPENTINE RECEPTOR, CLASS T"/>
    <property type="match status" value="1"/>
</dbReference>
<evidence type="ECO:0000313" key="2">
    <source>
        <dbReference type="EMBL" id="GMT22910.1"/>
    </source>
</evidence>
<organism evidence="2 3">
    <name type="scientific">Pristionchus fissidentatus</name>
    <dbReference type="NCBI Taxonomy" id="1538716"/>
    <lineage>
        <taxon>Eukaryota</taxon>
        <taxon>Metazoa</taxon>
        <taxon>Ecdysozoa</taxon>
        <taxon>Nematoda</taxon>
        <taxon>Chromadorea</taxon>
        <taxon>Rhabditida</taxon>
        <taxon>Rhabditina</taxon>
        <taxon>Diplogasteromorpha</taxon>
        <taxon>Diplogasteroidea</taxon>
        <taxon>Neodiplogasteridae</taxon>
        <taxon>Pristionchus</taxon>
    </lineage>
</organism>
<keyword evidence="3" id="KW-1185">Reference proteome</keyword>
<protein>
    <recommendedName>
        <fullName evidence="4">G protein-coupled receptor</fullName>
    </recommendedName>
</protein>
<dbReference type="AlphaFoldDB" id="A0AAV5VTS2"/>
<proteinExistence type="predicted"/>
<feature type="transmembrane region" description="Helical" evidence="1">
    <location>
        <begin position="29"/>
        <end position="51"/>
    </location>
</feature>
<keyword evidence="1" id="KW-0472">Membrane</keyword>
<evidence type="ECO:0000256" key="1">
    <source>
        <dbReference type="SAM" id="Phobius"/>
    </source>
</evidence>
<feature type="transmembrane region" description="Helical" evidence="1">
    <location>
        <begin position="100"/>
        <end position="121"/>
    </location>
</feature>